<comment type="caution">
    <text evidence="2">The sequence shown here is derived from an EMBL/GenBank/DDBJ whole genome shotgun (WGS) entry which is preliminary data.</text>
</comment>
<organism evidence="2 3">
    <name type="scientific">Longimicrobium terrae</name>
    <dbReference type="NCBI Taxonomy" id="1639882"/>
    <lineage>
        <taxon>Bacteria</taxon>
        <taxon>Pseudomonadati</taxon>
        <taxon>Gemmatimonadota</taxon>
        <taxon>Longimicrobiia</taxon>
        <taxon>Longimicrobiales</taxon>
        <taxon>Longimicrobiaceae</taxon>
        <taxon>Longimicrobium</taxon>
    </lineage>
</organism>
<accession>A0A841GPA4</accession>
<keyword evidence="3" id="KW-1185">Reference proteome</keyword>
<dbReference type="AlphaFoldDB" id="A0A841GPA4"/>
<name>A0A841GPA4_9BACT</name>
<dbReference type="EMBL" id="JACHIA010000002">
    <property type="protein sequence ID" value="MBB6069172.1"/>
    <property type="molecule type" value="Genomic_DNA"/>
</dbReference>
<dbReference type="Proteomes" id="UP000582837">
    <property type="component" value="Unassembled WGS sequence"/>
</dbReference>
<proteinExistence type="predicted"/>
<keyword evidence="1" id="KW-1133">Transmembrane helix</keyword>
<keyword evidence="1" id="KW-0812">Transmembrane</keyword>
<gene>
    <name evidence="2" type="ORF">HNQ61_000787</name>
</gene>
<evidence type="ECO:0000313" key="3">
    <source>
        <dbReference type="Proteomes" id="UP000582837"/>
    </source>
</evidence>
<protein>
    <submittedName>
        <fullName evidence="2">Uncharacterized protein</fullName>
    </submittedName>
</protein>
<evidence type="ECO:0000313" key="2">
    <source>
        <dbReference type="EMBL" id="MBB6069172.1"/>
    </source>
</evidence>
<feature type="transmembrane region" description="Helical" evidence="1">
    <location>
        <begin position="27"/>
        <end position="48"/>
    </location>
</feature>
<evidence type="ECO:0000256" key="1">
    <source>
        <dbReference type="SAM" id="Phobius"/>
    </source>
</evidence>
<keyword evidence="1" id="KW-0472">Membrane</keyword>
<reference evidence="2 3" key="1">
    <citation type="submission" date="2020-08" db="EMBL/GenBank/DDBJ databases">
        <title>Genomic Encyclopedia of Type Strains, Phase IV (KMG-IV): sequencing the most valuable type-strain genomes for metagenomic binning, comparative biology and taxonomic classification.</title>
        <authorList>
            <person name="Goeker M."/>
        </authorList>
    </citation>
    <scope>NUCLEOTIDE SEQUENCE [LARGE SCALE GENOMIC DNA]</scope>
    <source>
        <strain evidence="2 3">DSM 29007</strain>
    </source>
</reference>
<dbReference type="RefSeq" id="WP_170038116.1">
    <property type="nucleotide sequence ID" value="NZ_JABDTL010000002.1"/>
</dbReference>
<sequence>MKRVRRTGGNQPAGNLDSFLDTLTNTVGVMIFVLLFVTLAAADATVIVHTPLHEYTDKEAIFFEVRGDRIARLRTEAGDSAYSQLLRGLPRLNWYNFNVVLRRIYDFSADAGNHEVSVAGSVTSGNLGLRYRMKPEAGDTGRVVRRPSSELQRALADADTSRQFVAFLVHSDGLELFREARKQANKRGFQTGWEPIQNDADGVVFSSQGRSVGVQ</sequence>